<keyword evidence="1 3" id="KW-0689">Ribosomal protein</keyword>
<keyword evidence="6" id="KW-1185">Reference proteome</keyword>
<evidence type="ECO:0000256" key="2">
    <source>
        <dbReference type="ARBA" id="ARBA00023274"/>
    </source>
</evidence>
<keyword evidence="3" id="KW-0699">rRNA-binding</keyword>
<evidence type="ECO:0000256" key="1">
    <source>
        <dbReference type="ARBA" id="ARBA00022980"/>
    </source>
</evidence>
<dbReference type="Pfam" id="PF01775">
    <property type="entry name" value="Ribosomal_L18A"/>
    <property type="match status" value="1"/>
</dbReference>
<proteinExistence type="inferred from homology"/>
<name>A0A133U5J8_9EURY</name>
<keyword evidence="2 3" id="KW-0687">Ribonucleoprotein</keyword>
<comment type="similarity">
    <text evidence="3">Belongs to the eukaryotic ribosomal protein eL20 family.</text>
</comment>
<evidence type="ECO:0000313" key="5">
    <source>
        <dbReference type="EMBL" id="KXA89448.1"/>
    </source>
</evidence>
<keyword evidence="3" id="KW-0694">RNA-binding</keyword>
<accession>A0A133U5J8</accession>
<dbReference type="GO" id="GO:0005840">
    <property type="term" value="C:ribosome"/>
    <property type="evidence" value="ECO:0007669"/>
    <property type="project" value="UniProtKB-KW"/>
</dbReference>
<dbReference type="GO" id="GO:0006412">
    <property type="term" value="P:translation"/>
    <property type="evidence" value="ECO:0007669"/>
    <property type="project" value="UniProtKB-UniRule"/>
</dbReference>
<dbReference type="Proteomes" id="UP000070184">
    <property type="component" value="Unassembled WGS sequence"/>
</dbReference>
<dbReference type="Gene3D" id="3.10.20.10">
    <property type="match status" value="1"/>
</dbReference>
<dbReference type="AlphaFoldDB" id="A0A133U5J8"/>
<dbReference type="NCBIfam" id="NF001981">
    <property type="entry name" value="PRK00773.1-1"/>
    <property type="match status" value="1"/>
</dbReference>
<dbReference type="SUPFAM" id="SSF160374">
    <property type="entry name" value="RplX-like"/>
    <property type="match status" value="1"/>
</dbReference>
<evidence type="ECO:0000259" key="4">
    <source>
        <dbReference type="Pfam" id="PF01775"/>
    </source>
</evidence>
<protein>
    <recommendedName>
        <fullName evidence="3">Large ribosomal subunit protein eL20</fullName>
    </recommendedName>
</protein>
<feature type="domain" description="Large ribosomal subunit protein eL20" evidence="4">
    <location>
        <begin position="3"/>
        <end position="56"/>
    </location>
</feature>
<sequence>MDKIFRIKGWFKKKREKIEFIKEVPSKSKDRALERLYSELGSKHAVKRNLIKISEIGEIKPEEAKDPNIRALGKEE</sequence>
<dbReference type="EMBL" id="LHXK01000036">
    <property type="protein sequence ID" value="KXA89448.1"/>
    <property type="molecule type" value="Genomic_DNA"/>
</dbReference>
<comment type="subunit">
    <text evidence="3">Part of the 50S ribosomal subunit. Binds 23S rRNA.</text>
</comment>
<organism evidence="5 6">
    <name type="scientific">candidate division MSBL1 archaeon SCGC-AAA259B11</name>
    <dbReference type="NCBI Taxonomy" id="1698260"/>
    <lineage>
        <taxon>Archaea</taxon>
        <taxon>Methanobacteriati</taxon>
        <taxon>Methanobacteriota</taxon>
        <taxon>candidate division MSBL1</taxon>
    </lineage>
</organism>
<gene>
    <name evidence="3" type="primary">rpl18a</name>
    <name evidence="3" type="synonym">rpl20e</name>
    <name evidence="3" type="synonym">rplX</name>
    <name evidence="5" type="ORF">AKJ61_02845</name>
</gene>
<dbReference type="GO" id="GO:0003735">
    <property type="term" value="F:structural constituent of ribosome"/>
    <property type="evidence" value="ECO:0007669"/>
    <property type="project" value="InterPro"/>
</dbReference>
<comment type="caution">
    <text evidence="5">The sequence shown here is derived from an EMBL/GenBank/DDBJ whole genome shotgun (WGS) entry which is preliminary data.</text>
</comment>
<dbReference type="InterPro" id="IPR028877">
    <property type="entry name" value="Ribosomal_eL20"/>
</dbReference>
<dbReference type="InterPro" id="IPR023573">
    <property type="entry name" value="Ribosomal_eL20_dom"/>
</dbReference>
<evidence type="ECO:0000313" key="6">
    <source>
        <dbReference type="Proteomes" id="UP000070184"/>
    </source>
</evidence>
<dbReference type="GO" id="GO:1990904">
    <property type="term" value="C:ribonucleoprotein complex"/>
    <property type="evidence" value="ECO:0007669"/>
    <property type="project" value="UniProtKB-KW"/>
</dbReference>
<dbReference type="GO" id="GO:0070180">
    <property type="term" value="F:large ribosomal subunit rRNA binding"/>
    <property type="evidence" value="ECO:0007669"/>
    <property type="project" value="UniProtKB-UniRule"/>
</dbReference>
<reference evidence="5 6" key="1">
    <citation type="journal article" date="2016" name="Sci. Rep.">
        <title>Metabolic traits of an uncultured archaeal lineage -MSBL1- from brine pools of the Red Sea.</title>
        <authorList>
            <person name="Mwirichia R."/>
            <person name="Alam I."/>
            <person name="Rashid M."/>
            <person name="Vinu M."/>
            <person name="Ba-Alawi W."/>
            <person name="Anthony Kamau A."/>
            <person name="Kamanda Ngugi D."/>
            <person name="Goker M."/>
            <person name="Klenk H.P."/>
            <person name="Bajic V."/>
            <person name="Stingl U."/>
        </authorList>
    </citation>
    <scope>NUCLEOTIDE SEQUENCE [LARGE SCALE GENOMIC DNA]</scope>
    <source>
        <strain evidence="5">SCGC-AAA259B11</strain>
    </source>
</reference>
<dbReference type="HAMAP" id="MF_00273">
    <property type="entry name" value="Ribosomal_eL20"/>
    <property type="match status" value="1"/>
</dbReference>
<evidence type="ECO:0000256" key="3">
    <source>
        <dbReference type="HAMAP-Rule" id="MF_00273"/>
    </source>
</evidence>